<gene>
    <name evidence="1" type="ORF">ACFFVK_09620</name>
</gene>
<name>A0ABV5HAC5_9FLAO</name>
<dbReference type="RefSeq" id="WP_278008612.1">
    <property type="nucleotide sequence ID" value="NZ_CP121112.1"/>
</dbReference>
<comment type="caution">
    <text evidence="1">The sequence shown here is derived from an EMBL/GenBank/DDBJ whole genome shotgun (WGS) entry which is preliminary data.</text>
</comment>
<accession>A0ABV5HAC5</accession>
<dbReference type="EMBL" id="JBHMFE010000014">
    <property type="protein sequence ID" value="MFB9108835.1"/>
    <property type="molecule type" value="Genomic_DNA"/>
</dbReference>
<dbReference type="Proteomes" id="UP001589562">
    <property type="component" value="Unassembled WGS sequence"/>
</dbReference>
<proteinExistence type="predicted"/>
<organism evidence="1 2">
    <name type="scientific">Flavobacterium gyeonganense</name>
    <dbReference type="NCBI Taxonomy" id="1310418"/>
    <lineage>
        <taxon>Bacteria</taxon>
        <taxon>Pseudomonadati</taxon>
        <taxon>Bacteroidota</taxon>
        <taxon>Flavobacteriia</taxon>
        <taxon>Flavobacteriales</taxon>
        <taxon>Flavobacteriaceae</taxon>
        <taxon>Flavobacterium</taxon>
    </lineage>
</organism>
<evidence type="ECO:0000313" key="2">
    <source>
        <dbReference type="Proteomes" id="UP001589562"/>
    </source>
</evidence>
<keyword evidence="2" id="KW-1185">Reference proteome</keyword>
<sequence>MGLSSFFKNLFGKNQERSTQIENPDQHTGEKAYIEKTENLVEETLNKLKEVSEPILEDAAEFTNHAKDILSEYAEKTADSINDIVDAVKESIESDDKQPIVYDTVVDISEKPITETD</sequence>
<evidence type="ECO:0000313" key="1">
    <source>
        <dbReference type="EMBL" id="MFB9108835.1"/>
    </source>
</evidence>
<reference evidence="1 2" key="1">
    <citation type="submission" date="2024-09" db="EMBL/GenBank/DDBJ databases">
        <authorList>
            <person name="Sun Q."/>
            <person name="Mori K."/>
        </authorList>
    </citation>
    <scope>NUCLEOTIDE SEQUENCE [LARGE SCALE GENOMIC DNA]</scope>
    <source>
        <strain evidence="1 2">CECT 8365</strain>
    </source>
</reference>
<protein>
    <submittedName>
        <fullName evidence="1">YtxH domain-containing protein</fullName>
    </submittedName>
</protein>